<evidence type="ECO:0000313" key="2">
    <source>
        <dbReference type="Proteomes" id="UP000036000"/>
    </source>
</evidence>
<keyword evidence="2" id="KW-1185">Reference proteome</keyword>
<dbReference type="KEGG" id="lko:ABN16_07450"/>
<proteinExistence type="predicted"/>
<accession>A0AAC8UV65</accession>
<dbReference type="Gene3D" id="3.40.50.720">
    <property type="entry name" value="NAD(P)-binding Rossmann-like Domain"/>
    <property type="match status" value="1"/>
</dbReference>
<organism evidence="1 2">
    <name type="scientific">Levilactobacillus koreensis</name>
    <dbReference type="NCBI Taxonomy" id="637971"/>
    <lineage>
        <taxon>Bacteria</taxon>
        <taxon>Bacillati</taxon>
        <taxon>Bacillota</taxon>
        <taxon>Bacilli</taxon>
        <taxon>Lactobacillales</taxon>
        <taxon>Lactobacillaceae</taxon>
        <taxon>Levilactobacillus</taxon>
    </lineage>
</organism>
<reference evidence="1 2" key="1">
    <citation type="submission" date="2015-07" db="EMBL/GenBank/DDBJ databases">
        <title>Lactobacillus korensis/26-25/ whole genome sequencing.</title>
        <authorList>
            <person name="Kim M.K."/>
            <person name="Im W.-T."/>
            <person name="Srinivasan S."/>
            <person name="Lee J.-J."/>
        </authorList>
    </citation>
    <scope>NUCLEOTIDE SEQUENCE [LARGE SCALE GENOMIC DNA]</scope>
    <source>
        <strain evidence="1 2">26-25</strain>
    </source>
</reference>
<gene>
    <name evidence="1" type="ORF">ABN16_07450</name>
</gene>
<name>A0AAC8UV65_9LACO</name>
<sequence length="158" mass="16461">MKRLLLAGALDADSQTFVRQLSQNNQLDLTVYTPSAVTLPTTVTALTGEAIDEGGLTAAMLDQDVVVALVPTIHLAQMARTLATAAVAAGAGQVIVSRTDDIVELPGEIRDARRTLMAAGINFDMVEGFAGISTLMALETPRVFTAKPADIPLEGLAG</sequence>
<dbReference type="AlphaFoldDB" id="A0AAC8UV65"/>
<dbReference type="Proteomes" id="UP000036000">
    <property type="component" value="Chromosome"/>
</dbReference>
<evidence type="ECO:0000313" key="1">
    <source>
        <dbReference type="EMBL" id="AKP64848.1"/>
    </source>
</evidence>
<protein>
    <submittedName>
        <fullName evidence="1">Uncharacterized protein</fullName>
    </submittedName>
</protein>
<dbReference type="RefSeq" id="WP_048734477.1">
    <property type="nucleotide sequence ID" value="NZ_CP012033.1"/>
</dbReference>
<dbReference type="EMBL" id="CP012033">
    <property type="protein sequence ID" value="AKP64848.1"/>
    <property type="molecule type" value="Genomic_DNA"/>
</dbReference>